<evidence type="ECO:0000313" key="1">
    <source>
        <dbReference type="EMBL" id="UTV30979.1"/>
    </source>
</evidence>
<evidence type="ECO:0000313" key="2">
    <source>
        <dbReference type="Proteomes" id="UP001057998"/>
    </source>
</evidence>
<protein>
    <submittedName>
        <fullName evidence="1">Uncharacterized protein</fullName>
    </submittedName>
</protein>
<proteinExistence type="predicted"/>
<keyword evidence="2" id="KW-1185">Reference proteome</keyword>
<sequence length="88" mass="10098">MDFFINQIVIHKQSYRCKLSYDKATLFIPFSEFFIYALLIHKTAAIDGALVQVEGRLVQVQEMLVVESLGFGGKDKLLKLKISWVKMS</sequence>
<gene>
    <name evidence="1" type="ORF">NNL38_24545</name>
</gene>
<dbReference type="RefSeq" id="WP_255392344.1">
    <property type="nucleotide sequence ID" value="NZ_CP101510.1"/>
</dbReference>
<reference evidence="1" key="1">
    <citation type="submission" date="2022-07" db="EMBL/GenBank/DDBJ databases">
        <title>Genome sequencing of Photobacterium atrarenae GJH2-4.</title>
        <authorList>
            <person name="Park S.-J."/>
        </authorList>
    </citation>
    <scope>NUCLEOTIDE SEQUENCE</scope>
    <source>
        <strain evidence="1">GJH2-4</strain>
    </source>
</reference>
<organism evidence="1 2">
    <name type="scientific">Photobacterium atrarenae</name>
    <dbReference type="NCBI Taxonomy" id="865757"/>
    <lineage>
        <taxon>Bacteria</taxon>
        <taxon>Pseudomonadati</taxon>
        <taxon>Pseudomonadota</taxon>
        <taxon>Gammaproteobacteria</taxon>
        <taxon>Vibrionales</taxon>
        <taxon>Vibrionaceae</taxon>
        <taxon>Photobacterium</taxon>
    </lineage>
</organism>
<dbReference type="Proteomes" id="UP001057998">
    <property type="component" value="Chromosome 3"/>
</dbReference>
<dbReference type="EMBL" id="CP101510">
    <property type="protein sequence ID" value="UTV30979.1"/>
    <property type="molecule type" value="Genomic_DNA"/>
</dbReference>
<accession>A0ABY5GNP7</accession>
<name>A0ABY5GNP7_9GAMM</name>